<evidence type="ECO:0000313" key="1">
    <source>
        <dbReference type="EMBL" id="NEX60110.1"/>
    </source>
</evidence>
<proteinExistence type="predicted"/>
<organism evidence="1 2">
    <name type="scientific">Noviherbaspirillum galbum</name>
    <dbReference type="NCBI Taxonomy" id="2709383"/>
    <lineage>
        <taxon>Bacteria</taxon>
        <taxon>Pseudomonadati</taxon>
        <taxon>Pseudomonadota</taxon>
        <taxon>Betaproteobacteria</taxon>
        <taxon>Burkholderiales</taxon>
        <taxon>Oxalobacteraceae</taxon>
        <taxon>Noviherbaspirillum</taxon>
    </lineage>
</organism>
<gene>
    <name evidence="1" type="ORF">G3574_03375</name>
</gene>
<dbReference type="EMBL" id="JAAIVB010000011">
    <property type="protein sequence ID" value="NEX60110.1"/>
    <property type="molecule type" value="Genomic_DNA"/>
</dbReference>
<dbReference type="RefSeq" id="WP_163960612.1">
    <property type="nucleotide sequence ID" value="NZ_JAAIVB010000011.1"/>
</dbReference>
<name>A0A6B3SHH5_9BURK</name>
<dbReference type="Pfam" id="PF14460">
    <property type="entry name" value="Prok-E2_D"/>
    <property type="match status" value="1"/>
</dbReference>
<dbReference type="InterPro" id="IPR032787">
    <property type="entry name" value="Prok-E2_D"/>
</dbReference>
<dbReference type="AlphaFoldDB" id="A0A6B3SHH5"/>
<keyword evidence="2" id="KW-1185">Reference proteome</keyword>
<evidence type="ECO:0000313" key="2">
    <source>
        <dbReference type="Proteomes" id="UP000482155"/>
    </source>
</evidence>
<accession>A0A6B3SHH5</accession>
<dbReference type="NCBIfam" id="TIGR03737">
    <property type="entry name" value="PRTRC_B"/>
    <property type="match status" value="1"/>
</dbReference>
<dbReference type="InterPro" id="IPR022280">
    <property type="entry name" value="PRTRC_protein-B"/>
</dbReference>
<comment type="caution">
    <text evidence="1">The sequence shown here is derived from an EMBL/GenBank/DDBJ whole genome shotgun (WGS) entry which is preliminary data.</text>
</comment>
<dbReference type="Proteomes" id="UP000482155">
    <property type="component" value="Unassembled WGS sequence"/>
</dbReference>
<protein>
    <submittedName>
        <fullName evidence="1">PRTRC system protein B</fullName>
    </submittedName>
</protein>
<reference evidence="1 2" key="1">
    <citation type="submission" date="2020-02" db="EMBL/GenBank/DDBJ databases">
        <authorList>
            <person name="Kim M.K."/>
        </authorList>
    </citation>
    <scope>NUCLEOTIDE SEQUENCE [LARGE SCALE GENOMIC DNA]</scope>
    <source>
        <strain evidence="1 2">17J57-3</strain>
    </source>
</reference>
<sequence length="248" mass="27434">MEITISSSAPTFRAQKAFIIYSDGAAGRRAFVTSHPIVETEKGPILAEGVRATEDAVRDVIKSLAETIVNPLCLLDPHILAASDEVTIWWVPSGHRRIAFDTKEIGKRAAITPQPALLFAVTRKGWFVHALKTDERPTAKTKLYVAPYFNVWSQGKICTGSTVMPQTAANMDPNVWTTAFFASAFTHPNIHGKNQLLKHEFGPFAFWRDMLDGEHDTFPDVLVEFRNGSSKKAVTLGDYLDLHARGAL</sequence>